<dbReference type="InterPro" id="IPR006680">
    <property type="entry name" value="Amidohydro-rel"/>
</dbReference>
<gene>
    <name evidence="2" type="ORF">CMV30_11880</name>
</gene>
<dbReference type="SUPFAM" id="SSF51556">
    <property type="entry name" value="Metallo-dependent hydrolases"/>
    <property type="match status" value="1"/>
</dbReference>
<evidence type="ECO:0000259" key="1">
    <source>
        <dbReference type="Pfam" id="PF04909"/>
    </source>
</evidence>
<evidence type="ECO:0000313" key="3">
    <source>
        <dbReference type="Proteomes" id="UP000217265"/>
    </source>
</evidence>
<dbReference type="OrthoDB" id="9779198at2"/>
<dbReference type="Proteomes" id="UP000217265">
    <property type="component" value="Chromosome"/>
</dbReference>
<organism evidence="2 3">
    <name type="scientific">Nibricoccus aquaticus</name>
    <dbReference type="NCBI Taxonomy" id="2576891"/>
    <lineage>
        <taxon>Bacteria</taxon>
        <taxon>Pseudomonadati</taxon>
        <taxon>Verrucomicrobiota</taxon>
        <taxon>Opitutia</taxon>
        <taxon>Opitutales</taxon>
        <taxon>Opitutaceae</taxon>
        <taxon>Nibricoccus</taxon>
    </lineage>
</organism>
<reference evidence="2 3" key="1">
    <citation type="submission" date="2017-09" db="EMBL/GenBank/DDBJ databases">
        <title>Complete genome sequence of Verrucomicrobial strain HZ-65, isolated from freshwater.</title>
        <authorList>
            <person name="Choi A."/>
        </authorList>
    </citation>
    <scope>NUCLEOTIDE SEQUENCE [LARGE SCALE GENOMIC DNA]</scope>
    <source>
        <strain evidence="2 3">HZ-65</strain>
    </source>
</reference>
<proteinExistence type="predicted"/>
<name>A0A290Q8M8_9BACT</name>
<dbReference type="Pfam" id="PF04909">
    <property type="entry name" value="Amidohydro_2"/>
    <property type="match status" value="1"/>
</dbReference>
<dbReference type="Gene3D" id="3.20.20.140">
    <property type="entry name" value="Metal-dependent hydrolases"/>
    <property type="match status" value="1"/>
</dbReference>
<keyword evidence="3" id="KW-1185">Reference proteome</keyword>
<dbReference type="GO" id="GO:0016787">
    <property type="term" value="F:hydrolase activity"/>
    <property type="evidence" value="ECO:0007669"/>
    <property type="project" value="InterPro"/>
</dbReference>
<dbReference type="AlphaFoldDB" id="A0A290Q8M8"/>
<protein>
    <recommendedName>
        <fullName evidence="1">Amidohydrolase-related domain-containing protein</fullName>
    </recommendedName>
</protein>
<dbReference type="KEGG" id="vbh:CMV30_11880"/>
<dbReference type="RefSeq" id="WP_096056228.1">
    <property type="nucleotide sequence ID" value="NZ_CP023344.1"/>
</dbReference>
<dbReference type="EMBL" id="CP023344">
    <property type="protein sequence ID" value="ATC64597.1"/>
    <property type="molecule type" value="Genomic_DNA"/>
</dbReference>
<evidence type="ECO:0000313" key="2">
    <source>
        <dbReference type="EMBL" id="ATC64597.1"/>
    </source>
</evidence>
<dbReference type="InterPro" id="IPR032466">
    <property type="entry name" value="Metal_Hydrolase"/>
</dbReference>
<accession>A0A290Q8M8</accession>
<feature type="domain" description="Amidohydrolase-related" evidence="1">
    <location>
        <begin position="55"/>
        <end position="250"/>
    </location>
</feature>
<sequence length="252" mass="28436">MKLFDANTWIGAWPFALLTEFTAASLAKHLKAHKIDRALVSSLQSVFHPEPGFGNRHLLRETRRQPALVPVPVINPSLANWREELATVTADSRVRAVRILPNYHNYRLTHRAVNALLHELHSQGLRLIVNARLIDERHEYFAMKMKGVPTADLSRLLRRHPDVPILATGLGRTEIIALTPEHPNLLAEFSYAEWHNTVEYLLTRADPSQLVFGTLTPFLVTEAGVRKLTTAKISPADAKKMSSENLRKFLAV</sequence>